<dbReference type="AlphaFoldDB" id="A0A285CWX0"/>
<accession>A0A285CWX0</accession>
<protein>
    <recommendedName>
        <fullName evidence="8">Hydroxylysine kinase</fullName>
        <ecNumber evidence="7">2.7.1.81</ecNumber>
    </recommendedName>
</protein>
<dbReference type="EMBL" id="OAOQ01000011">
    <property type="protein sequence ID" value="SNX72052.1"/>
    <property type="molecule type" value="Genomic_DNA"/>
</dbReference>
<dbReference type="GO" id="GO:0005737">
    <property type="term" value="C:cytoplasm"/>
    <property type="evidence" value="ECO:0007669"/>
    <property type="project" value="UniProtKB-SubCell"/>
</dbReference>
<dbReference type="OrthoDB" id="156345at2"/>
<evidence type="ECO:0000256" key="4">
    <source>
        <dbReference type="ARBA" id="ARBA00022777"/>
    </source>
</evidence>
<dbReference type="PANTHER" id="PTHR21064:SF1">
    <property type="entry name" value="HYDROXYLYSINE KINASE"/>
    <property type="match status" value="1"/>
</dbReference>
<evidence type="ECO:0000256" key="5">
    <source>
        <dbReference type="ARBA" id="ARBA00036820"/>
    </source>
</evidence>
<dbReference type="Proteomes" id="UP000219467">
    <property type="component" value="Unassembled WGS sequence"/>
</dbReference>
<comment type="function">
    <text evidence="6">Catalyzes the GTP-dependent phosphorylation of 5-hydroxy-L-lysine.</text>
</comment>
<gene>
    <name evidence="10" type="ORF">SAMN05878503_11199</name>
</gene>
<comment type="subcellular location">
    <subcellularLocation>
        <location evidence="1">Cytoplasm</location>
    </subcellularLocation>
</comment>
<sequence>MPQTAPPIGTLLSAPPPAFSESEAVRLAETHFGLTGRATCLTSERDQNFRLVTEDGTFVLKIANSAEPRAVTEFQSAALIHLEGTDLPVPRVIRTRDGAPGADLPGGSLLRLLSWVQGEPLWRARAGAAQRRAVGDCLGRLAAALADFTHPAADYDLLWDIRHAARLRPLLPAIPDAPTARLASRVLDIFDAEVAPRLPDLPWQVIHNDLNPYNIMVDPTDQARITGVIDFGDMVRTARVCDAGVAAAYQIDPCDPAGSLADFAAGYAQANPLLPEEIALLPDLVAARMVTTIAIASSRAASHPENAPYILRNLPASAAGLEALMRLPHGEVAATLARACAP</sequence>
<dbReference type="EC" id="2.7.1.81" evidence="7"/>
<dbReference type="Pfam" id="PF01636">
    <property type="entry name" value="APH"/>
    <property type="match status" value="1"/>
</dbReference>
<feature type="domain" description="Aminoglycoside phosphotransferase" evidence="9">
    <location>
        <begin position="46"/>
        <end position="268"/>
    </location>
</feature>
<evidence type="ECO:0000256" key="3">
    <source>
        <dbReference type="ARBA" id="ARBA00022679"/>
    </source>
</evidence>
<reference evidence="11" key="1">
    <citation type="submission" date="2017-08" db="EMBL/GenBank/DDBJ databases">
        <authorList>
            <person name="Varghese N."/>
            <person name="Submissions S."/>
        </authorList>
    </citation>
    <scope>NUCLEOTIDE SEQUENCE [LARGE SCALE GENOMIC DNA]</scope>
    <source>
        <strain evidence="11">JA234</strain>
    </source>
</reference>
<dbReference type="Gene3D" id="3.30.200.20">
    <property type="entry name" value="Phosphorylase Kinase, domain 1"/>
    <property type="match status" value="1"/>
</dbReference>
<dbReference type="RefSeq" id="WP_097030977.1">
    <property type="nucleotide sequence ID" value="NZ_OAOQ01000011.1"/>
</dbReference>
<evidence type="ECO:0000256" key="2">
    <source>
        <dbReference type="ARBA" id="ARBA00022490"/>
    </source>
</evidence>
<evidence type="ECO:0000313" key="11">
    <source>
        <dbReference type="Proteomes" id="UP000219467"/>
    </source>
</evidence>
<keyword evidence="11" id="KW-1185">Reference proteome</keyword>
<proteinExistence type="predicted"/>
<evidence type="ECO:0000259" key="9">
    <source>
        <dbReference type="Pfam" id="PF01636"/>
    </source>
</evidence>
<dbReference type="SUPFAM" id="SSF56112">
    <property type="entry name" value="Protein kinase-like (PK-like)"/>
    <property type="match status" value="1"/>
</dbReference>
<dbReference type="InterPro" id="IPR011009">
    <property type="entry name" value="Kinase-like_dom_sf"/>
</dbReference>
<evidence type="ECO:0000256" key="6">
    <source>
        <dbReference type="ARBA" id="ARBA00037368"/>
    </source>
</evidence>
<dbReference type="PANTHER" id="PTHR21064">
    <property type="entry name" value="AMINOGLYCOSIDE PHOSPHOTRANSFERASE DOMAIN-CONTAINING PROTEIN-RELATED"/>
    <property type="match status" value="1"/>
</dbReference>
<evidence type="ECO:0000256" key="7">
    <source>
        <dbReference type="ARBA" id="ARBA00038873"/>
    </source>
</evidence>
<keyword evidence="3" id="KW-0808">Transferase</keyword>
<comment type="catalytic activity">
    <reaction evidence="5">
        <text>(5R)-5-hydroxy-L-lysine + GTP = (5R)-5-phosphooxy-L-lysine + GDP + H(+)</text>
        <dbReference type="Rhea" id="RHEA:19049"/>
        <dbReference type="ChEBI" id="CHEBI:15378"/>
        <dbReference type="ChEBI" id="CHEBI:37565"/>
        <dbReference type="ChEBI" id="CHEBI:57882"/>
        <dbReference type="ChEBI" id="CHEBI:58189"/>
        <dbReference type="ChEBI" id="CHEBI:58357"/>
        <dbReference type="EC" id="2.7.1.81"/>
    </reaction>
</comment>
<dbReference type="InterPro" id="IPR050249">
    <property type="entry name" value="Pseudomonas-type_ThrB"/>
</dbReference>
<dbReference type="GO" id="GO:0047992">
    <property type="term" value="F:hydroxylysine kinase activity"/>
    <property type="evidence" value="ECO:0007669"/>
    <property type="project" value="UniProtKB-EC"/>
</dbReference>
<organism evidence="10 11">
    <name type="scientific">Cereibacter ovatus</name>
    <dbReference type="NCBI Taxonomy" id="439529"/>
    <lineage>
        <taxon>Bacteria</taxon>
        <taxon>Pseudomonadati</taxon>
        <taxon>Pseudomonadota</taxon>
        <taxon>Alphaproteobacteria</taxon>
        <taxon>Rhodobacterales</taxon>
        <taxon>Paracoccaceae</taxon>
        <taxon>Cereibacter</taxon>
    </lineage>
</organism>
<keyword evidence="2" id="KW-0963">Cytoplasm</keyword>
<dbReference type="Gene3D" id="3.90.1200.10">
    <property type="match status" value="1"/>
</dbReference>
<evidence type="ECO:0000256" key="8">
    <source>
        <dbReference type="ARBA" id="ARBA00040505"/>
    </source>
</evidence>
<dbReference type="InterPro" id="IPR002575">
    <property type="entry name" value="Aminoglycoside_PTrfase"/>
</dbReference>
<evidence type="ECO:0000256" key="1">
    <source>
        <dbReference type="ARBA" id="ARBA00004496"/>
    </source>
</evidence>
<evidence type="ECO:0000313" key="10">
    <source>
        <dbReference type="EMBL" id="SNX72052.1"/>
    </source>
</evidence>
<keyword evidence="4" id="KW-0418">Kinase</keyword>
<name>A0A285CWX0_9RHOB</name>